<sequence length="98" mass="10830">MNAAISKRIFKPLGELEALVSEMPVVTEVDTQEARHDPDQKPDPEPTPAEAKQTAKAQQMRRGNAHDGDLVPFRPFLFATATQAVVIKTLLAFSSRFL</sequence>
<dbReference type="AlphaFoldDB" id="A0AAV2D1H7"/>
<keyword evidence="3" id="KW-1185">Reference proteome</keyword>
<feature type="region of interest" description="Disordered" evidence="1">
    <location>
        <begin position="27"/>
        <end position="66"/>
    </location>
</feature>
<dbReference type="Proteomes" id="UP001497516">
    <property type="component" value="Chromosome 10"/>
</dbReference>
<gene>
    <name evidence="2" type="ORF">LTRI10_LOCUS9571</name>
</gene>
<name>A0AAV2D1H7_9ROSI</name>
<evidence type="ECO:0000256" key="1">
    <source>
        <dbReference type="SAM" id="MobiDB-lite"/>
    </source>
</evidence>
<evidence type="ECO:0000313" key="3">
    <source>
        <dbReference type="Proteomes" id="UP001497516"/>
    </source>
</evidence>
<evidence type="ECO:0000313" key="2">
    <source>
        <dbReference type="EMBL" id="CAL1362685.1"/>
    </source>
</evidence>
<organism evidence="2 3">
    <name type="scientific">Linum trigynum</name>
    <dbReference type="NCBI Taxonomy" id="586398"/>
    <lineage>
        <taxon>Eukaryota</taxon>
        <taxon>Viridiplantae</taxon>
        <taxon>Streptophyta</taxon>
        <taxon>Embryophyta</taxon>
        <taxon>Tracheophyta</taxon>
        <taxon>Spermatophyta</taxon>
        <taxon>Magnoliopsida</taxon>
        <taxon>eudicotyledons</taxon>
        <taxon>Gunneridae</taxon>
        <taxon>Pentapetalae</taxon>
        <taxon>rosids</taxon>
        <taxon>fabids</taxon>
        <taxon>Malpighiales</taxon>
        <taxon>Linaceae</taxon>
        <taxon>Linum</taxon>
    </lineage>
</organism>
<accession>A0AAV2D1H7</accession>
<feature type="compositionally biased region" description="Basic and acidic residues" evidence="1">
    <location>
        <begin position="32"/>
        <end position="44"/>
    </location>
</feature>
<proteinExistence type="predicted"/>
<protein>
    <submittedName>
        <fullName evidence="2">Uncharacterized protein</fullName>
    </submittedName>
</protein>
<dbReference type="EMBL" id="OZ034814">
    <property type="protein sequence ID" value="CAL1362685.1"/>
    <property type="molecule type" value="Genomic_DNA"/>
</dbReference>
<reference evidence="2 3" key="1">
    <citation type="submission" date="2024-04" db="EMBL/GenBank/DDBJ databases">
        <authorList>
            <person name="Fracassetti M."/>
        </authorList>
    </citation>
    <scope>NUCLEOTIDE SEQUENCE [LARGE SCALE GENOMIC DNA]</scope>
</reference>